<dbReference type="Gene3D" id="3.40.630.30">
    <property type="match status" value="1"/>
</dbReference>
<reference evidence="2" key="1">
    <citation type="submission" date="2019-08" db="EMBL/GenBank/DDBJ databases">
        <authorList>
            <person name="Kucharzyk K."/>
            <person name="Murdoch R.W."/>
            <person name="Higgins S."/>
            <person name="Loffler F."/>
        </authorList>
    </citation>
    <scope>NUCLEOTIDE SEQUENCE</scope>
</reference>
<dbReference type="EMBL" id="VSSQ01000380">
    <property type="protein sequence ID" value="MPL93076.1"/>
    <property type="molecule type" value="Genomic_DNA"/>
</dbReference>
<gene>
    <name evidence="2" type="ORF">SDC9_39201</name>
</gene>
<dbReference type="InterPro" id="IPR016181">
    <property type="entry name" value="Acyl_CoA_acyltransferase"/>
</dbReference>
<dbReference type="AlphaFoldDB" id="A0A644VNZ2"/>
<evidence type="ECO:0000259" key="1">
    <source>
        <dbReference type="Pfam" id="PF09924"/>
    </source>
</evidence>
<feature type="domain" description="Phosphatidylglycerol lysyltransferase C-terminal" evidence="1">
    <location>
        <begin position="25"/>
        <end position="293"/>
    </location>
</feature>
<dbReference type="Pfam" id="PF09924">
    <property type="entry name" value="LPG_synthase_C"/>
    <property type="match status" value="1"/>
</dbReference>
<proteinExistence type="predicted"/>
<evidence type="ECO:0000313" key="2">
    <source>
        <dbReference type="EMBL" id="MPL93076.1"/>
    </source>
</evidence>
<dbReference type="PANTHER" id="PTHR41373:SF1">
    <property type="entry name" value="PHOSPHATIDYLGLYCEROL LYSYLTRANSFERASE C-TERMINAL DOMAIN-CONTAINING PROTEIN"/>
    <property type="match status" value="1"/>
</dbReference>
<protein>
    <recommendedName>
        <fullName evidence="1">Phosphatidylglycerol lysyltransferase C-terminal domain-containing protein</fullName>
    </recommendedName>
</protein>
<dbReference type="PANTHER" id="PTHR41373">
    <property type="entry name" value="DUF2156 DOMAIN-CONTAINING PROTEIN"/>
    <property type="match status" value="1"/>
</dbReference>
<sequence length="305" mass="35279">MLNFKRITPEDKEIFDSFYKYKDVKNCETAFANLCAYGFALNGEYAIIDNTLVTRVHFELNKVICYHCPIGAGDKVAIIKELINDAKEKGFTMKMMIDCHDLFRENFCSQFTCEKKREYFDYVYLRESLATLSGKKLQAKRNHVNKFMKTYSYKYSKIDSSNIRICIDFSKRWLNYKIKTNSDPDIEGYESEIKVLEYFAENFDSLGLIGAGLFVEDDLVAFTIGSKVNNETFCTHIEKANSEDYEGVYAMINKEFAMHLPAEFIYINREEDLGLEGLRKAKLSYNPIELITKTVATLIQDGTES</sequence>
<organism evidence="2">
    <name type="scientific">bioreactor metagenome</name>
    <dbReference type="NCBI Taxonomy" id="1076179"/>
    <lineage>
        <taxon>unclassified sequences</taxon>
        <taxon>metagenomes</taxon>
        <taxon>ecological metagenomes</taxon>
    </lineage>
</organism>
<comment type="caution">
    <text evidence="2">The sequence shown here is derived from an EMBL/GenBank/DDBJ whole genome shotgun (WGS) entry which is preliminary data.</text>
</comment>
<accession>A0A644VNZ2</accession>
<dbReference type="SUPFAM" id="SSF55729">
    <property type="entry name" value="Acyl-CoA N-acyltransferases (Nat)"/>
    <property type="match status" value="2"/>
</dbReference>
<dbReference type="InterPro" id="IPR024320">
    <property type="entry name" value="LPG_synthase_C"/>
</dbReference>
<dbReference type="PIRSF" id="PIRSF018688">
    <property type="entry name" value="UCP018688"/>
    <property type="match status" value="1"/>
</dbReference>
<dbReference type="InterPro" id="IPR016732">
    <property type="entry name" value="UCP018688"/>
</dbReference>
<name>A0A644VNZ2_9ZZZZ</name>